<evidence type="ECO:0000313" key="1">
    <source>
        <dbReference type="EMBL" id="VWB84680.1"/>
    </source>
</evidence>
<gene>
    <name evidence="1" type="primary">ecpE</name>
    <name evidence="1" type="ORF">BDI24065_04060</name>
</gene>
<dbReference type="InterPro" id="IPR013783">
    <property type="entry name" value="Ig-like_fold"/>
</dbReference>
<dbReference type="Gene3D" id="2.60.40.10">
    <property type="entry name" value="Immunoglobulins"/>
    <property type="match status" value="1"/>
</dbReference>
<accession>A0A6P2MQ60</accession>
<dbReference type="EMBL" id="CABVPN010000020">
    <property type="protein sequence ID" value="VWB84680.1"/>
    <property type="molecule type" value="Genomic_DNA"/>
</dbReference>
<reference evidence="1 2" key="1">
    <citation type="submission" date="2019-09" db="EMBL/GenBank/DDBJ databases">
        <authorList>
            <person name="Depoorter E."/>
        </authorList>
    </citation>
    <scope>NUCLEOTIDE SEQUENCE [LARGE SCALE GENOMIC DNA]</scope>
    <source>
        <strain evidence="1">LMG 24065</strain>
    </source>
</reference>
<name>A0A6P2MQ60_9BURK</name>
<proteinExistence type="predicted"/>
<organism evidence="1 2">
    <name type="scientific">Burkholderia diffusa</name>
    <dbReference type="NCBI Taxonomy" id="488732"/>
    <lineage>
        <taxon>Bacteria</taxon>
        <taxon>Pseudomonadati</taxon>
        <taxon>Pseudomonadota</taxon>
        <taxon>Betaproteobacteria</taxon>
        <taxon>Burkholderiales</taxon>
        <taxon>Burkholderiaceae</taxon>
        <taxon>Burkholderia</taxon>
        <taxon>Burkholderia cepacia complex</taxon>
    </lineage>
</organism>
<dbReference type="Proteomes" id="UP000494125">
    <property type="component" value="Unassembled WGS sequence"/>
</dbReference>
<keyword evidence="2" id="KW-1185">Reference proteome</keyword>
<sequence>MLVWSCTAQALSVGDMTYFMGSGKDYLVREVVNDSDQTRVYGVSVEESAPPYGDVATWKPNGGDLMYAPKQLVLRPNKSGWLRLYFKGVSDDSPRYFRVTFREERAVSIDTNAVKVKPRLELQTILVVQPRSPRQAYRVDGTLFVNTGNTVMLATAHGECALLIDCMRDRYLSPGESLDLAGLNPVGGPVRVVLANGTDTHEVKVVPVN</sequence>
<dbReference type="AlphaFoldDB" id="A0A6P2MQ60"/>
<protein>
    <submittedName>
        <fullName evidence="1">Putative fimbrial chaperone EcpE</fullName>
    </submittedName>
</protein>
<evidence type="ECO:0000313" key="2">
    <source>
        <dbReference type="Proteomes" id="UP000494125"/>
    </source>
</evidence>